<evidence type="ECO:0000256" key="1">
    <source>
        <dbReference type="SAM" id="MobiDB-lite"/>
    </source>
</evidence>
<protein>
    <submittedName>
        <fullName evidence="2">Uncharacterized protein</fullName>
    </submittedName>
</protein>
<organism evidence="2 3">
    <name type="scientific">Aldrovandia affinis</name>
    <dbReference type="NCBI Taxonomy" id="143900"/>
    <lineage>
        <taxon>Eukaryota</taxon>
        <taxon>Metazoa</taxon>
        <taxon>Chordata</taxon>
        <taxon>Craniata</taxon>
        <taxon>Vertebrata</taxon>
        <taxon>Euteleostomi</taxon>
        <taxon>Actinopterygii</taxon>
        <taxon>Neopterygii</taxon>
        <taxon>Teleostei</taxon>
        <taxon>Notacanthiformes</taxon>
        <taxon>Halosauridae</taxon>
        <taxon>Aldrovandia</taxon>
    </lineage>
</organism>
<evidence type="ECO:0000313" key="2">
    <source>
        <dbReference type="EMBL" id="KAJ8402289.1"/>
    </source>
</evidence>
<feature type="region of interest" description="Disordered" evidence="1">
    <location>
        <begin position="34"/>
        <end position="172"/>
    </location>
</feature>
<comment type="caution">
    <text evidence="2">The sequence shown here is derived from an EMBL/GenBank/DDBJ whole genome shotgun (WGS) entry which is preliminary data.</text>
</comment>
<accession>A0AAD7SGS8</accession>
<name>A0AAD7SGS8_9TELE</name>
<gene>
    <name evidence="2" type="ORF">AAFF_G00371540</name>
</gene>
<dbReference type="EMBL" id="JAINUG010000065">
    <property type="protein sequence ID" value="KAJ8402289.1"/>
    <property type="molecule type" value="Genomic_DNA"/>
</dbReference>
<keyword evidence="3" id="KW-1185">Reference proteome</keyword>
<reference evidence="2" key="1">
    <citation type="journal article" date="2023" name="Science">
        <title>Genome structures resolve the early diversification of teleost fishes.</title>
        <authorList>
            <person name="Parey E."/>
            <person name="Louis A."/>
            <person name="Montfort J."/>
            <person name="Bouchez O."/>
            <person name="Roques C."/>
            <person name="Iampietro C."/>
            <person name="Lluch J."/>
            <person name="Castinel A."/>
            <person name="Donnadieu C."/>
            <person name="Desvignes T."/>
            <person name="Floi Bucao C."/>
            <person name="Jouanno E."/>
            <person name="Wen M."/>
            <person name="Mejri S."/>
            <person name="Dirks R."/>
            <person name="Jansen H."/>
            <person name="Henkel C."/>
            <person name="Chen W.J."/>
            <person name="Zahm M."/>
            <person name="Cabau C."/>
            <person name="Klopp C."/>
            <person name="Thompson A.W."/>
            <person name="Robinson-Rechavi M."/>
            <person name="Braasch I."/>
            <person name="Lecointre G."/>
            <person name="Bobe J."/>
            <person name="Postlethwait J.H."/>
            <person name="Berthelot C."/>
            <person name="Roest Crollius H."/>
            <person name="Guiguen Y."/>
        </authorList>
    </citation>
    <scope>NUCLEOTIDE SEQUENCE</scope>
    <source>
        <strain evidence="2">NC1722</strain>
    </source>
</reference>
<dbReference type="AlphaFoldDB" id="A0AAD7SGS8"/>
<dbReference type="Proteomes" id="UP001221898">
    <property type="component" value="Unassembled WGS sequence"/>
</dbReference>
<evidence type="ECO:0000313" key="3">
    <source>
        <dbReference type="Proteomes" id="UP001221898"/>
    </source>
</evidence>
<sequence>MAGVSEAIRLDSVPRAITGGGFHFPLYACTQPWDNSGPSAPPQAAGLPNGTLKPSAERRSPRIGWHRRGNQPLSPALEEAVAMETPMTASFDRVGTDERPELSAFPCSAPCSPRLRTPSGPNSEREDCCRLTPLSQAAVAMTKSASGESSVGTEGSWGVGGISAGHKRDEIA</sequence>
<feature type="compositionally biased region" description="Polar residues" evidence="1">
    <location>
        <begin position="143"/>
        <end position="153"/>
    </location>
</feature>
<proteinExistence type="predicted"/>